<dbReference type="Proteomes" id="UP001221898">
    <property type="component" value="Unassembled WGS sequence"/>
</dbReference>
<dbReference type="EMBL" id="JAINUG010000055">
    <property type="protein sequence ID" value="KAJ8403974.1"/>
    <property type="molecule type" value="Genomic_DNA"/>
</dbReference>
<accession>A0AAD7SK13</accession>
<dbReference type="AlphaFoldDB" id="A0AAD7SK13"/>
<comment type="caution">
    <text evidence="1">The sequence shown here is derived from an EMBL/GenBank/DDBJ whole genome shotgun (WGS) entry which is preliminary data.</text>
</comment>
<evidence type="ECO:0000313" key="1">
    <source>
        <dbReference type="EMBL" id="KAJ8403974.1"/>
    </source>
</evidence>
<keyword evidence="2" id="KW-1185">Reference proteome</keyword>
<protein>
    <submittedName>
        <fullName evidence="1">Uncharacterized protein</fullName>
    </submittedName>
</protein>
<sequence length="64" mass="6914">MPSDTHRGGQIDRQTHTHLSNIFASANLSVHTIGTGRRMQGSTTKAALVRGENCHNLLHAQPIA</sequence>
<name>A0AAD7SK13_9TELE</name>
<organism evidence="1 2">
    <name type="scientific">Aldrovandia affinis</name>
    <dbReference type="NCBI Taxonomy" id="143900"/>
    <lineage>
        <taxon>Eukaryota</taxon>
        <taxon>Metazoa</taxon>
        <taxon>Chordata</taxon>
        <taxon>Craniata</taxon>
        <taxon>Vertebrata</taxon>
        <taxon>Euteleostomi</taxon>
        <taxon>Actinopterygii</taxon>
        <taxon>Neopterygii</taxon>
        <taxon>Teleostei</taxon>
        <taxon>Notacanthiformes</taxon>
        <taxon>Halosauridae</taxon>
        <taxon>Aldrovandia</taxon>
    </lineage>
</organism>
<proteinExistence type="predicted"/>
<reference evidence="1" key="1">
    <citation type="journal article" date="2023" name="Science">
        <title>Genome structures resolve the early diversification of teleost fishes.</title>
        <authorList>
            <person name="Parey E."/>
            <person name="Louis A."/>
            <person name="Montfort J."/>
            <person name="Bouchez O."/>
            <person name="Roques C."/>
            <person name="Iampietro C."/>
            <person name="Lluch J."/>
            <person name="Castinel A."/>
            <person name="Donnadieu C."/>
            <person name="Desvignes T."/>
            <person name="Floi Bucao C."/>
            <person name="Jouanno E."/>
            <person name="Wen M."/>
            <person name="Mejri S."/>
            <person name="Dirks R."/>
            <person name="Jansen H."/>
            <person name="Henkel C."/>
            <person name="Chen W.J."/>
            <person name="Zahm M."/>
            <person name="Cabau C."/>
            <person name="Klopp C."/>
            <person name="Thompson A.W."/>
            <person name="Robinson-Rechavi M."/>
            <person name="Braasch I."/>
            <person name="Lecointre G."/>
            <person name="Bobe J."/>
            <person name="Postlethwait J.H."/>
            <person name="Berthelot C."/>
            <person name="Roest Crollius H."/>
            <person name="Guiguen Y."/>
        </authorList>
    </citation>
    <scope>NUCLEOTIDE SEQUENCE</scope>
    <source>
        <strain evidence="1">NC1722</strain>
    </source>
</reference>
<evidence type="ECO:0000313" key="2">
    <source>
        <dbReference type="Proteomes" id="UP001221898"/>
    </source>
</evidence>
<gene>
    <name evidence="1" type="ORF">AAFF_G00343240</name>
</gene>